<dbReference type="EMBL" id="MFKE01000020">
    <property type="protein sequence ID" value="OGG34848.1"/>
    <property type="molecule type" value="Genomic_DNA"/>
</dbReference>
<keyword evidence="1" id="KW-0472">Membrane</keyword>
<accession>A0A1F6BD93</accession>
<dbReference type="InterPro" id="IPR043716">
    <property type="entry name" value="DUF5657"/>
</dbReference>
<dbReference type="Pfam" id="PF18901">
    <property type="entry name" value="DUF5657"/>
    <property type="match status" value="1"/>
</dbReference>
<dbReference type="STRING" id="1798401.A2363_00200"/>
<feature type="transmembrane region" description="Helical" evidence="1">
    <location>
        <begin position="7"/>
        <end position="32"/>
    </location>
</feature>
<organism evidence="2 3">
    <name type="scientific">Candidatus Gottesmanbacteria bacterium RIFOXYB1_FULL_47_11</name>
    <dbReference type="NCBI Taxonomy" id="1798401"/>
    <lineage>
        <taxon>Bacteria</taxon>
        <taxon>Candidatus Gottesmaniibacteriota</taxon>
    </lineage>
</organism>
<evidence type="ECO:0000313" key="3">
    <source>
        <dbReference type="Proteomes" id="UP000176186"/>
    </source>
</evidence>
<name>A0A1F6BD93_9BACT</name>
<proteinExistence type="predicted"/>
<dbReference type="Proteomes" id="UP000176186">
    <property type="component" value="Unassembled WGS sequence"/>
</dbReference>
<comment type="caution">
    <text evidence="2">The sequence shown here is derived from an EMBL/GenBank/DDBJ whole genome shotgun (WGS) entry which is preliminary data.</text>
</comment>
<reference evidence="2 3" key="1">
    <citation type="journal article" date="2016" name="Nat. Commun.">
        <title>Thousands of microbial genomes shed light on interconnected biogeochemical processes in an aquifer system.</title>
        <authorList>
            <person name="Anantharaman K."/>
            <person name="Brown C.T."/>
            <person name="Hug L.A."/>
            <person name="Sharon I."/>
            <person name="Castelle C.J."/>
            <person name="Probst A.J."/>
            <person name="Thomas B.C."/>
            <person name="Singh A."/>
            <person name="Wilkins M.J."/>
            <person name="Karaoz U."/>
            <person name="Brodie E.L."/>
            <person name="Williams K.H."/>
            <person name="Hubbard S.S."/>
            <person name="Banfield J.F."/>
        </authorList>
    </citation>
    <scope>NUCLEOTIDE SEQUENCE [LARGE SCALE GENOMIC DNA]</scope>
</reference>
<keyword evidence="1" id="KW-1133">Transmembrane helix</keyword>
<keyword evidence="1" id="KW-0812">Transmembrane</keyword>
<gene>
    <name evidence="2" type="ORF">A2363_00200</name>
</gene>
<sequence length="72" mass="8041">MMPEISGYVLVILKVFFLIGIALYGAFAGVLVRQEQLMAGVLEESFEPMLRMLVIVHLILACVLFLFALILL</sequence>
<protein>
    <submittedName>
        <fullName evidence="2">Uncharacterized protein</fullName>
    </submittedName>
</protein>
<evidence type="ECO:0000256" key="1">
    <source>
        <dbReference type="SAM" id="Phobius"/>
    </source>
</evidence>
<evidence type="ECO:0000313" key="2">
    <source>
        <dbReference type="EMBL" id="OGG34848.1"/>
    </source>
</evidence>
<feature type="transmembrane region" description="Helical" evidence="1">
    <location>
        <begin position="52"/>
        <end position="71"/>
    </location>
</feature>
<dbReference type="AlphaFoldDB" id="A0A1F6BD93"/>